<dbReference type="SUPFAM" id="SSF50129">
    <property type="entry name" value="GroES-like"/>
    <property type="match status" value="1"/>
</dbReference>
<name>A0A1H3FE06_9EURY</name>
<dbReference type="PANTHER" id="PTHR43350:SF19">
    <property type="entry name" value="D-GULOSIDE 3-DEHYDROGENASE"/>
    <property type="match status" value="1"/>
</dbReference>
<dbReference type="EMBL" id="FNPC01000002">
    <property type="protein sequence ID" value="SDX89150.1"/>
    <property type="molecule type" value="Genomic_DNA"/>
</dbReference>
<dbReference type="PANTHER" id="PTHR43350">
    <property type="entry name" value="NAD-DEPENDENT ALCOHOL DEHYDROGENASE"/>
    <property type="match status" value="1"/>
</dbReference>
<evidence type="ECO:0000256" key="3">
    <source>
        <dbReference type="ARBA" id="ARBA00022723"/>
    </source>
</evidence>
<evidence type="ECO:0000259" key="6">
    <source>
        <dbReference type="Pfam" id="PF00107"/>
    </source>
</evidence>
<proteinExistence type="inferred from homology"/>
<keyword evidence="3" id="KW-0479">Metal-binding</keyword>
<sequence length="337" mass="36670">MSARTVYFTGDEAVEVKRESVPEVTPETVLVETTYSGISAGTEGLVYRGDVPTPLQSTGPVKPLADDFTYPVAYGYATVGRVVAVGEAIDDDWLDERVFAYAPHSSHVRVSPTELVRVPESVPSERAPLFANVETAVTLALDANPAIGERVAIFGQGVVGVLVTGLLAGSSLTDLVAVEPLSARRERARSMGATHAVPPDTSDPGRAIREAIDERVDCCVEVSGNPNALESAIAATRYDGRVVVGSWYGTKPVDLPLGGRFHRNRIDIESSQVSTIAPRYRGRWSRDRRRQVAWNRLESLPVDDLITHRIPVEEADRAYELLAEHPRDVGQVLLVYE</sequence>
<dbReference type="InterPro" id="IPR011032">
    <property type="entry name" value="GroES-like_sf"/>
</dbReference>
<dbReference type="RefSeq" id="WP_092730785.1">
    <property type="nucleotide sequence ID" value="NZ_FNPC01000002.1"/>
</dbReference>
<evidence type="ECO:0000313" key="7">
    <source>
        <dbReference type="EMBL" id="SDX89150.1"/>
    </source>
</evidence>
<dbReference type="InterPro" id="IPR013149">
    <property type="entry name" value="ADH-like_C"/>
</dbReference>
<dbReference type="SUPFAM" id="SSF51735">
    <property type="entry name" value="NAD(P)-binding Rossmann-fold domains"/>
    <property type="match status" value="1"/>
</dbReference>
<comment type="cofactor">
    <cofactor evidence="1">
        <name>Zn(2+)</name>
        <dbReference type="ChEBI" id="CHEBI:29105"/>
    </cofactor>
</comment>
<organism evidence="7 8">
    <name type="scientific">Halopenitus persicus</name>
    <dbReference type="NCBI Taxonomy" id="1048396"/>
    <lineage>
        <taxon>Archaea</taxon>
        <taxon>Methanobacteriati</taxon>
        <taxon>Methanobacteriota</taxon>
        <taxon>Stenosarchaea group</taxon>
        <taxon>Halobacteria</taxon>
        <taxon>Halobacteriales</taxon>
        <taxon>Haloferacaceae</taxon>
        <taxon>Halopenitus</taxon>
    </lineage>
</organism>
<dbReference type="GO" id="GO:0016491">
    <property type="term" value="F:oxidoreductase activity"/>
    <property type="evidence" value="ECO:0007669"/>
    <property type="project" value="UniProtKB-KW"/>
</dbReference>
<keyword evidence="4" id="KW-0862">Zinc</keyword>
<evidence type="ECO:0000256" key="5">
    <source>
        <dbReference type="ARBA" id="ARBA00023002"/>
    </source>
</evidence>
<gene>
    <name evidence="7" type="ORF">SAMN05216564_1028</name>
</gene>
<dbReference type="GO" id="GO:0046872">
    <property type="term" value="F:metal ion binding"/>
    <property type="evidence" value="ECO:0007669"/>
    <property type="project" value="UniProtKB-KW"/>
</dbReference>
<evidence type="ECO:0000256" key="4">
    <source>
        <dbReference type="ARBA" id="ARBA00022833"/>
    </source>
</evidence>
<evidence type="ECO:0000256" key="2">
    <source>
        <dbReference type="ARBA" id="ARBA00008072"/>
    </source>
</evidence>
<comment type="similarity">
    <text evidence="2">Belongs to the zinc-containing alcohol dehydrogenase family.</text>
</comment>
<dbReference type="InterPro" id="IPR036291">
    <property type="entry name" value="NAD(P)-bd_dom_sf"/>
</dbReference>
<protein>
    <submittedName>
        <fullName evidence="7">2-desacetyl-2-hydroxyethyl bacteriochlorophyllide A dehydrogenase</fullName>
    </submittedName>
</protein>
<dbReference type="Proteomes" id="UP000199079">
    <property type="component" value="Unassembled WGS sequence"/>
</dbReference>
<dbReference type="Gene3D" id="3.90.180.10">
    <property type="entry name" value="Medium-chain alcohol dehydrogenases, catalytic domain"/>
    <property type="match status" value="2"/>
</dbReference>
<evidence type="ECO:0000256" key="1">
    <source>
        <dbReference type="ARBA" id="ARBA00001947"/>
    </source>
</evidence>
<feature type="domain" description="Alcohol dehydrogenase-like C-terminal" evidence="6">
    <location>
        <begin position="172"/>
        <end position="275"/>
    </location>
</feature>
<reference evidence="8" key="1">
    <citation type="submission" date="2016-10" db="EMBL/GenBank/DDBJ databases">
        <authorList>
            <person name="Varghese N."/>
            <person name="Submissions S."/>
        </authorList>
    </citation>
    <scope>NUCLEOTIDE SEQUENCE [LARGE SCALE GENOMIC DNA]</scope>
    <source>
        <strain evidence="8">DC30,IBRC 10041,KCTC 4046</strain>
    </source>
</reference>
<evidence type="ECO:0000313" key="8">
    <source>
        <dbReference type="Proteomes" id="UP000199079"/>
    </source>
</evidence>
<dbReference type="OrthoDB" id="168897at2157"/>
<keyword evidence="5" id="KW-0560">Oxidoreductase</keyword>
<dbReference type="Pfam" id="PF00107">
    <property type="entry name" value="ADH_zinc_N"/>
    <property type="match status" value="1"/>
</dbReference>
<accession>A0A1H3FE06</accession>
<keyword evidence="8" id="KW-1185">Reference proteome</keyword>
<dbReference type="CDD" id="cd08255">
    <property type="entry name" value="2-desacetyl-2-hydroxyethyl_bacteriochlorophyllide_like"/>
    <property type="match status" value="1"/>
</dbReference>
<dbReference type="Gene3D" id="3.40.50.720">
    <property type="entry name" value="NAD(P)-binding Rossmann-like Domain"/>
    <property type="match status" value="1"/>
</dbReference>
<dbReference type="AlphaFoldDB" id="A0A1H3FE06"/>